<evidence type="ECO:0000313" key="1">
    <source>
        <dbReference type="EMBL" id="KGO86105.1"/>
    </source>
</evidence>
<sequence>MFLKFIKDFSLKKIIKNSLPNYKPTASPDKVKTVGLLIDETYFTNKEALIEELTVNGINRNAIETLSFVERIKKGQAPDCCHYTRKDISVTGNFEKADVAAFMNKPFDMLISYYDVEKPPLVLATIKSKAKFKVGFAGTDKRLDNFMIASQAEKYKEFVAELFKYLKILNKI</sequence>
<dbReference type="EMBL" id="JRLX01000013">
    <property type="protein sequence ID" value="KGO86105.1"/>
    <property type="molecule type" value="Genomic_DNA"/>
</dbReference>
<name>A0A0A2MCV4_9FLAO</name>
<dbReference type="STRING" id="1121895.GCA_000378485_03291"/>
<dbReference type="OrthoDB" id="1430532at2"/>
<keyword evidence="2" id="KW-1185">Reference proteome</keyword>
<dbReference type="RefSeq" id="WP_026300134.1">
    <property type="nucleotide sequence ID" value="NZ_JRLX01000013.1"/>
</dbReference>
<comment type="caution">
    <text evidence="1">The sequence shown here is derived from an EMBL/GenBank/DDBJ whole genome shotgun (WGS) entry which is preliminary data.</text>
</comment>
<dbReference type="Proteomes" id="UP000030152">
    <property type="component" value="Unassembled WGS sequence"/>
</dbReference>
<dbReference type="AlphaFoldDB" id="A0A0A2MCV4"/>
<accession>A0A0A2MCV4</accession>
<dbReference type="eggNOG" id="ENOG503327W">
    <property type="taxonomic scope" value="Bacteria"/>
</dbReference>
<dbReference type="Pfam" id="PF21857">
    <property type="entry name" value="DUF6913"/>
    <property type="match status" value="1"/>
</dbReference>
<organism evidence="1 2">
    <name type="scientific">Flavobacterium rivuli WB 3.3-2 = DSM 21788</name>
    <dbReference type="NCBI Taxonomy" id="1121895"/>
    <lineage>
        <taxon>Bacteria</taxon>
        <taxon>Pseudomonadati</taxon>
        <taxon>Bacteroidota</taxon>
        <taxon>Flavobacteriia</taxon>
        <taxon>Flavobacteriales</taxon>
        <taxon>Flavobacteriaceae</taxon>
        <taxon>Flavobacterium</taxon>
    </lineage>
</organism>
<evidence type="ECO:0000313" key="2">
    <source>
        <dbReference type="Proteomes" id="UP000030152"/>
    </source>
</evidence>
<dbReference type="InterPro" id="IPR054207">
    <property type="entry name" value="DUF6913"/>
</dbReference>
<proteinExistence type="predicted"/>
<reference evidence="1 2" key="1">
    <citation type="submission" date="2013-09" db="EMBL/GenBank/DDBJ databases">
        <authorList>
            <person name="Zeng Z."/>
            <person name="Chen C."/>
        </authorList>
    </citation>
    <scope>NUCLEOTIDE SEQUENCE [LARGE SCALE GENOMIC DNA]</scope>
    <source>
        <strain evidence="1 2">WB 3.3-2</strain>
    </source>
</reference>
<gene>
    <name evidence="1" type="ORF">Q765_12370</name>
</gene>
<protein>
    <submittedName>
        <fullName evidence="1">Uncharacterized protein</fullName>
    </submittedName>
</protein>